<dbReference type="Proteomes" id="UP000076407">
    <property type="component" value="Unassembled WGS sequence"/>
</dbReference>
<evidence type="ECO:0000313" key="2">
    <source>
        <dbReference type="Proteomes" id="UP000076407"/>
    </source>
</evidence>
<organism evidence="1 2">
    <name type="scientific">Anopheles quadriannulatus</name>
    <name type="common">Mosquito</name>
    <dbReference type="NCBI Taxonomy" id="34691"/>
    <lineage>
        <taxon>Eukaryota</taxon>
        <taxon>Metazoa</taxon>
        <taxon>Ecdysozoa</taxon>
        <taxon>Arthropoda</taxon>
        <taxon>Hexapoda</taxon>
        <taxon>Insecta</taxon>
        <taxon>Pterygota</taxon>
        <taxon>Neoptera</taxon>
        <taxon>Endopterygota</taxon>
        <taxon>Diptera</taxon>
        <taxon>Nematocera</taxon>
        <taxon>Culicoidea</taxon>
        <taxon>Culicidae</taxon>
        <taxon>Anophelinae</taxon>
        <taxon>Anopheles</taxon>
    </lineage>
</organism>
<dbReference type="EnsemblMetazoa" id="AQUA014423-RA">
    <property type="protein sequence ID" value="AQUA014423-PA"/>
    <property type="gene ID" value="AQUA014423"/>
</dbReference>
<dbReference type="AlphaFoldDB" id="A0A182XRE8"/>
<sequence length="87" mass="10075">KKKTTKTNHQQQVDNCNVGTVWRHIFDGVTTMTTGCLRSICRHRRHWIPVQTDKGLLAARRRKADGLVGEGEQQRFFVVVGEKQKMR</sequence>
<evidence type="ECO:0000313" key="1">
    <source>
        <dbReference type="EnsemblMetazoa" id="AQUA014423-PA"/>
    </source>
</evidence>
<keyword evidence="2" id="KW-1185">Reference proteome</keyword>
<reference evidence="1" key="1">
    <citation type="submission" date="2020-05" db="UniProtKB">
        <authorList>
            <consortium name="EnsemblMetazoa"/>
        </authorList>
    </citation>
    <scope>IDENTIFICATION</scope>
    <source>
        <strain evidence="1">SANGQUA</strain>
    </source>
</reference>
<name>A0A182XRE8_ANOQN</name>
<protein>
    <submittedName>
        <fullName evidence="1">Uncharacterized protein</fullName>
    </submittedName>
</protein>
<accession>A0A182XRE8</accession>
<proteinExistence type="predicted"/>
<dbReference type="VEuPathDB" id="VectorBase:AQUA014423"/>